<evidence type="ECO:0000313" key="2">
    <source>
        <dbReference type="EMBL" id="EHT99454.1"/>
    </source>
</evidence>
<sequence>MVSVLAGWNAAAEARLQTTLPLGLFSGFPDLVLPEDVRLRLRLERSFGRELGDWRRGMKVVVIAETEPPETTFRHTDGRNRPSSCSTVIDVALMTVSPRFIPLDSGYEGMVEDRLWQEKRAFIKPLRYDGEEDVFPDFVLKDVPGVDALPMEVFGMNTPEYLQRKQAKTAHYDREYGPGHWWCWNAPEKSDIPAFPAR</sequence>
<evidence type="ECO:0000313" key="3">
    <source>
        <dbReference type="Proteomes" id="UP000005050"/>
    </source>
</evidence>
<reference evidence="2" key="2">
    <citation type="submission" date="2012-01" db="EMBL/GenBank/DDBJ databases">
        <authorList>
            <person name="Biehl B.S."/>
            <person name="Ding Y."/>
            <person name="Dugan-Rocha S.P."/>
            <person name="Gibbs R.A."/>
            <person name="Glasner J.D."/>
            <person name="Kovar C."/>
            <person name="Muzny D.M."/>
            <person name="Neeno-Eckwall E.C."/>
            <person name="Perna N.T."/>
            <person name="Qin X."/>
            <person name="von Bodman S.B."/>
            <person name="Weinstock G.M."/>
        </authorList>
    </citation>
    <scope>NUCLEOTIDE SEQUENCE</scope>
    <source>
        <strain evidence="2">DC283</strain>
    </source>
</reference>
<reference evidence="1 4" key="3">
    <citation type="submission" date="2016-10" db="EMBL/GenBank/DDBJ databases">
        <title>Complete Genome Assembly of Pantoea stewartii subsp. stewartii DC283, a Corn Pathogen.</title>
        <authorList>
            <person name="Duong D.A."/>
            <person name="Stevens A.M."/>
            <person name="Jensen R.V."/>
        </authorList>
    </citation>
    <scope>NUCLEOTIDE SEQUENCE [LARGE SCALE GENOMIC DNA]</scope>
    <source>
        <strain evidence="1 4">DC283</strain>
        <plasmid evidence="1 4">pDSJ06</plasmid>
    </source>
</reference>
<dbReference type="eggNOG" id="ENOG502ZA7W">
    <property type="taxonomic scope" value="Bacteria"/>
</dbReference>
<keyword evidence="4" id="KW-1185">Reference proteome</keyword>
<geneLocation type="plasmid" evidence="1 4">
    <name>pDSJ06</name>
</geneLocation>
<dbReference type="EMBL" id="CP017587">
    <property type="protein sequence ID" value="ARF52133.1"/>
    <property type="molecule type" value="Genomic_DNA"/>
</dbReference>
<protein>
    <recommendedName>
        <fullName evidence="5">DUF1173 family protein</fullName>
    </recommendedName>
</protein>
<evidence type="ECO:0008006" key="5">
    <source>
        <dbReference type="Google" id="ProtNLM"/>
    </source>
</evidence>
<dbReference type="Pfam" id="PF06666">
    <property type="entry name" value="DUF1173"/>
    <property type="match status" value="1"/>
</dbReference>
<proteinExistence type="predicted"/>
<dbReference type="KEGG" id="pstw:DSJ_22970"/>
<keyword evidence="1" id="KW-0614">Plasmid</keyword>
<gene>
    <name evidence="2" type="ORF">CKS_1639</name>
    <name evidence="1" type="ORF">DSJ_22970</name>
</gene>
<dbReference type="PATRIC" id="fig|660596.6.peg.3202"/>
<evidence type="ECO:0000313" key="1">
    <source>
        <dbReference type="EMBL" id="ARF52133.1"/>
    </source>
</evidence>
<accession>H3RG97</accession>
<evidence type="ECO:0000313" key="4">
    <source>
        <dbReference type="Proteomes" id="UP000192380"/>
    </source>
</evidence>
<dbReference type="EMBL" id="AHIE01000025">
    <property type="protein sequence ID" value="EHT99454.1"/>
    <property type="molecule type" value="Genomic_DNA"/>
</dbReference>
<dbReference type="Proteomes" id="UP000192380">
    <property type="component" value="Plasmid pDSJ06"/>
</dbReference>
<name>H3RG97_PANSE</name>
<organism evidence="2 3">
    <name type="scientific">Pantoea stewartii subsp. stewartii DC283</name>
    <dbReference type="NCBI Taxonomy" id="660596"/>
    <lineage>
        <taxon>Bacteria</taxon>
        <taxon>Pseudomonadati</taxon>
        <taxon>Pseudomonadota</taxon>
        <taxon>Gammaproteobacteria</taxon>
        <taxon>Enterobacterales</taxon>
        <taxon>Erwiniaceae</taxon>
        <taxon>Pantoea</taxon>
    </lineage>
</organism>
<dbReference type="Proteomes" id="UP000005050">
    <property type="component" value="Unassembled WGS sequence"/>
</dbReference>
<dbReference type="AlphaFoldDB" id="H3RG97"/>
<dbReference type="RefSeq" id="WP_006120540.1">
    <property type="nucleotide sequence ID" value="NZ_AHIE01000025.1"/>
</dbReference>
<reference evidence="2 3" key="1">
    <citation type="journal article" date="2012" name="Mol. Microbiol.">
        <title>The genetic and structural basis of two distinct terminal side branch residues in stewartan and amylovoran exopolysaccharides and their potential role in host adaptation.</title>
        <authorList>
            <person name="Wang X."/>
            <person name="Yang F."/>
            <person name="von Bodman S.B."/>
        </authorList>
    </citation>
    <scope>NUCLEOTIDE SEQUENCE [LARGE SCALE GENOMIC DNA]</scope>
    <source>
        <strain evidence="2 3">DC283</strain>
    </source>
</reference>
<dbReference type="InterPro" id="IPR009553">
    <property type="entry name" value="DUF1173"/>
</dbReference>